<proteinExistence type="predicted"/>
<dbReference type="EMBL" id="JAPHNI010000793">
    <property type="protein sequence ID" value="KAJ8108161.1"/>
    <property type="molecule type" value="Genomic_DNA"/>
</dbReference>
<evidence type="ECO:0000313" key="1">
    <source>
        <dbReference type="EMBL" id="KAJ8108161.1"/>
    </source>
</evidence>
<sequence>MLLILAVLAGVFMRRSESPAPKRSRPCSVDAPLFRGLASIARFGTLAGQVDRSDKIPFAIQWFVVRGGDSLVKMAVAAIAIRQPPIPLLRYGVALAVILIKAFATGPAIGERLQPSSNAACQPVHCRSSPALSALSPADFAHEAAPGHGGP</sequence>
<dbReference type="Proteomes" id="UP001153331">
    <property type="component" value="Unassembled WGS sequence"/>
</dbReference>
<reference evidence="1" key="1">
    <citation type="submission" date="2022-11" db="EMBL/GenBank/DDBJ databases">
        <title>Genome Sequence of Boeremia exigua.</title>
        <authorList>
            <person name="Buettner E."/>
        </authorList>
    </citation>
    <scope>NUCLEOTIDE SEQUENCE</scope>
    <source>
        <strain evidence="1">CU02</strain>
    </source>
</reference>
<name>A0ACC2HYY1_9PLEO</name>
<organism evidence="1 2">
    <name type="scientific">Boeremia exigua</name>
    <dbReference type="NCBI Taxonomy" id="749465"/>
    <lineage>
        <taxon>Eukaryota</taxon>
        <taxon>Fungi</taxon>
        <taxon>Dikarya</taxon>
        <taxon>Ascomycota</taxon>
        <taxon>Pezizomycotina</taxon>
        <taxon>Dothideomycetes</taxon>
        <taxon>Pleosporomycetidae</taxon>
        <taxon>Pleosporales</taxon>
        <taxon>Pleosporineae</taxon>
        <taxon>Didymellaceae</taxon>
        <taxon>Boeremia</taxon>
    </lineage>
</organism>
<evidence type="ECO:0000313" key="2">
    <source>
        <dbReference type="Proteomes" id="UP001153331"/>
    </source>
</evidence>
<gene>
    <name evidence="1" type="ORF">OPT61_g8366</name>
</gene>
<comment type="caution">
    <text evidence="1">The sequence shown here is derived from an EMBL/GenBank/DDBJ whole genome shotgun (WGS) entry which is preliminary data.</text>
</comment>
<protein>
    <submittedName>
        <fullName evidence="1">Uncharacterized protein</fullName>
    </submittedName>
</protein>
<keyword evidence="2" id="KW-1185">Reference proteome</keyword>
<accession>A0ACC2HYY1</accession>